<feature type="transmembrane region" description="Helical" evidence="8">
    <location>
        <begin position="213"/>
        <end position="232"/>
    </location>
</feature>
<dbReference type="EMBL" id="JAAYEE010000091">
    <property type="protein sequence ID" value="NLW34883.1"/>
    <property type="molecule type" value="Genomic_DNA"/>
</dbReference>
<evidence type="ECO:0000256" key="5">
    <source>
        <dbReference type="ARBA" id="ARBA00022692"/>
    </source>
</evidence>
<evidence type="ECO:0000256" key="4">
    <source>
        <dbReference type="ARBA" id="ARBA00022679"/>
    </source>
</evidence>
<keyword evidence="4" id="KW-0808">Transferase</keyword>
<feature type="transmembrane region" description="Helical" evidence="8">
    <location>
        <begin position="105"/>
        <end position="125"/>
    </location>
</feature>
<dbReference type="Proteomes" id="UP000777265">
    <property type="component" value="Unassembled WGS sequence"/>
</dbReference>
<evidence type="ECO:0000256" key="2">
    <source>
        <dbReference type="ARBA" id="ARBA00022475"/>
    </source>
</evidence>
<evidence type="ECO:0000259" key="9">
    <source>
        <dbReference type="Pfam" id="PF13231"/>
    </source>
</evidence>
<dbReference type="PANTHER" id="PTHR33908:SF11">
    <property type="entry name" value="MEMBRANE PROTEIN"/>
    <property type="match status" value="1"/>
</dbReference>
<evidence type="ECO:0000313" key="11">
    <source>
        <dbReference type="Proteomes" id="UP000777265"/>
    </source>
</evidence>
<name>A0A971M339_9BACT</name>
<dbReference type="GO" id="GO:0009103">
    <property type="term" value="P:lipopolysaccharide biosynthetic process"/>
    <property type="evidence" value="ECO:0007669"/>
    <property type="project" value="UniProtKB-ARBA"/>
</dbReference>
<feature type="non-terminal residue" evidence="10">
    <location>
        <position position="1"/>
    </location>
</feature>
<keyword evidence="3" id="KW-0328">Glycosyltransferase</keyword>
<evidence type="ECO:0000313" key="10">
    <source>
        <dbReference type="EMBL" id="NLW34883.1"/>
    </source>
</evidence>
<protein>
    <submittedName>
        <fullName evidence="10">Glycosyltransferase family 39 protein</fullName>
    </submittedName>
</protein>
<keyword evidence="6 8" id="KW-1133">Transmembrane helix</keyword>
<organism evidence="10 11">
    <name type="scientific">Syntrophorhabdus aromaticivorans</name>
    <dbReference type="NCBI Taxonomy" id="328301"/>
    <lineage>
        <taxon>Bacteria</taxon>
        <taxon>Pseudomonadati</taxon>
        <taxon>Thermodesulfobacteriota</taxon>
        <taxon>Syntrophorhabdia</taxon>
        <taxon>Syntrophorhabdales</taxon>
        <taxon>Syntrophorhabdaceae</taxon>
        <taxon>Syntrophorhabdus</taxon>
    </lineage>
</organism>
<feature type="transmembrane region" description="Helical" evidence="8">
    <location>
        <begin position="239"/>
        <end position="258"/>
    </location>
</feature>
<feature type="transmembrane region" description="Helical" evidence="8">
    <location>
        <begin position="22"/>
        <end position="40"/>
    </location>
</feature>
<feature type="transmembrane region" description="Helical" evidence="8">
    <location>
        <begin position="70"/>
        <end position="93"/>
    </location>
</feature>
<feature type="domain" description="Glycosyltransferase RgtA/B/C/D-like" evidence="9">
    <location>
        <begin position="2"/>
        <end position="123"/>
    </location>
</feature>
<keyword evidence="7 8" id="KW-0472">Membrane</keyword>
<keyword evidence="5 8" id="KW-0812">Transmembrane</keyword>
<dbReference type="PANTHER" id="PTHR33908">
    <property type="entry name" value="MANNOSYLTRANSFERASE YKCB-RELATED"/>
    <property type="match status" value="1"/>
</dbReference>
<feature type="transmembrane region" description="Helical" evidence="8">
    <location>
        <begin position="189"/>
        <end position="207"/>
    </location>
</feature>
<accession>A0A971M339</accession>
<evidence type="ECO:0000256" key="6">
    <source>
        <dbReference type="ARBA" id="ARBA00022989"/>
    </source>
</evidence>
<comment type="caution">
    <text evidence="10">The sequence shown here is derived from an EMBL/GenBank/DDBJ whole genome shotgun (WGS) entry which is preliminary data.</text>
</comment>
<gene>
    <name evidence="10" type="ORF">GXY80_05290</name>
</gene>
<dbReference type="AlphaFoldDB" id="A0A971M339"/>
<dbReference type="GO" id="GO:0005886">
    <property type="term" value="C:plasma membrane"/>
    <property type="evidence" value="ECO:0007669"/>
    <property type="project" value="UniProtKB-SubCell"/>
</dbReference>
<evidence type="ECO:0000256" key="1">
    <source>
        <dbReference type="ARBA" id="ARBA00004651"/>
    </source>
</evidence>
<evidence type="ECO:0000256" key="3">
    <source>
        <dbReference type="ARBA" id="ARBA00022676"/>
    </source>
</evidence>
<feature type="transmembrane region" description="Helical" evidence="8">
    <location>
        <begin position="47"/>
        <end position="64"/>
    </location>
</feature>
<comment type="subcellular location">
    <subcellularLocation>
        <location evidence="1">Cell membrane</location>
        <topology evidence="1">Multi-pass membrane protein</topology>
    </subcellularLocation>
</comment>
<sequence length="367" mass="41704">FGLLLIYVSYLFFKRLLGEKKALYGAFILAIHPYLVRYSGQVLSESLATLLFTITVFFFYRGWVEEKGTYLGMSGCFLGLTYLTRPEYLVYYAPFALLLVGRKRFLHTLLFFLAFVFLALVYIMYLRLETGVWMISGKMIHSPFVPLSAAVTNIPAVIYHFLAAIFPPFLLLLLMGFRSVDVRFRTMSILLVIFHILSLSLVGHSTRRYSVEFVPFLALFVAEGIPVFLSFVGRFRYRVAVAFGVCILFVCLPLTQTISFHEGRGLQKSAGLFLLRNDPGSRIAARLPIESFYAKGSWINLEASCTNLQECNGLLDSLSSQGVKYMVLDDRITKGCPHIKDCLRGLPCIADFSDNKSYVRVYRLKNE</sequence>
<keyword evidence="2" id="KW-1003">Cell membrane</keyword>
<evidence type="ECO:0000256" key="8">
    <source>
        <dbReference type="SAM" id="Phobius"/>
    </source>
</evidence>
<dbReference type="Pfam" id="PF13231">
    <property type="entry name" value="PMT_2"/>
    <property type="match status" value="1"/>
</dbReference>
<reference evidence="10" key="1">
    <citation type="journal article" date="2020" name="Biotechnol. Biofuels">
        <title>New insights from the biogas microbiome by comprehensive genome-resolved metagenomics of nearly 1600 species originating from multiple anaerobic digesters.</title>
        <authorList>
            <person name="Campanaro S."/>
            <person name="Treu L."/>
            <person name="Rodriguez-R L.M."/>
            <person name="Kovalovszki A."/>
            <person name="Ziels R.M."/>
            <person name="Maus I."/>
            <person name="Zhu X."/>
            <person name="Kougias P.G."/>
            <person name="Basile A."/>
            <person name="Luo G."/>
            <person name="Schluter A."/>
            <person name="Konstantinidis K.T."/>
            <person name="Angelidaki I."/>
        </authorList>
    </citation>
    <scope>NUCLEOTIDE SEQUENCE</scope>
    <source>
        <strain evidence="10">AS06rmzACSIP_7</strain>
    </source>
</reference>
<feature type="transmembrane region" description="Helical" evidence="8">
    <location>
        <begin position="157"/>
        <end position="177"/>
    </location>
</feature>
<dbReference type="InterPro" id="IPR038731">
    <property type="entry name" value="RgtA/B/C-like"/>
</dbReference>
<evidence type="ECO:0000256" key="7">
    <source>
        <dbReference type="ARBA" id="ARBA00023136"/>
    </source>
</evidence>
<reference evidence="10" key="2">
    <citation type="submission" date="2020-01" db="EMBL/GenBank/DDBJ databases">
        <authorList>
            <person name="Campanaro S."/>
        </authorList>
    </citation>
    <scope>NUCLEOTIDE SEQUENCE</scope>
    <source>
        <strain evidence="10">AS06rmzACSIP_7</strain>
    </source>
</reference>
<dbReference type="InterPro" id="IPR050297">
    <property type="entry name" value="LipidA_mod_glycosyltrf_83"/>
</dbReference>
<proteinExistence type="predicted"/>
<dbReference type="GO" id="GO:0016763">
    <property type="term" value="F:pentosyltransferase activity"/>
    <property type="evidence" value="ECO:0007669"/>
    <property type="project" value="TreeGrafter"/>
</dbReference>